<keyword evidence="2" id="KW-1185">Reference proteome</keyword>
<protein>
    <submittedName>
        <fullName evidence="1">CRAL/TRIO domain-containing protein</fullName>
    </submittedName>
</protein>
<organism evidence="1 2">
    <name type="scientific">Auriscalpium vulgare</name>
    <dbReference type="NCBI Taxonomy" id="40419"/>
    <lineage>
        <taxon>Eukaryota</taxon>
        <taxon>Fungi</taxon>
        <taxon>Dikarya</taxon>
        <taxon>Basidiomycota</taxon>
        <taxon>Agaricomycotina</taxon>
        <taxon>Agaricomycetes</taxon>
        <taxon>Russulales</taxon>
        <taxon>Auriscalpiaceae</taxon>
        <taxon>Auriscalpium</taxon>
    </lineage>
</organism>
<name>A0ACB8S3H0_9AGAM</name>
<dbReference type="EMBL" id="MU275855">
    <property type="protein sequence ID" value="KAI0051084.1"/>
    <property type="molecule type" value="Genomic_DNA"/>
</dbReference>
<dbReference type="Proteomes" id="UP000814033">
    <property type="component" value="Unassembled WGS sequence"/>
</dbReference>
<proteinExistence type="predicted"/>
<evidence type="ECO:0000313" key="1">
    <source>
        <dbReference type="EMBL" id="KAI0051084.1"/>
    </source>
</evidence>
<reference evidence="1" key="1">
    <citation type="submission" date="2021-02" db="EMBL/GenBank/DDBJ databases">
        <authorList>
            <consortium name="DOE Joint Genome Institute"/>
            <person name="Ahrendt S."/>
            <person name="Looney B.P."/>
            <person name="Miyauchi S."/>
            <person name="Morin E."/>
            <person name="Drula E."/>
            <person name="Courty P.E."/>
            <person name="Chicoki N."/>
            <person name="Fauchery L."/>
            <person name="Kohler A."/>
            <person name="Kuo A."/>
            <person name="Labutti K."/>
            <person name="Pangilinan J."/>
            <person name="Lipzen A."/>
            <person name="Riley R."/>
            <person name="Andreopoulos W."/>
            <person name="He G."/>
            <person name="Johnson J."/>
            <person name="Barry K.W."/>
            <person name="Grigoriev I.V."/>
            <person name="Nagy L."/>
            <person name="Hibbett D."/>
            <person name="Henrissat B."/>
            <person name="Matheny P.B."/>
            <person name="Labbe J."/>
            <person name="Martin F."/>
        </authorList>
    </citation>
    <scope>NUCLEOTIDE SEQUENCE</scope>
    <source>
        <strain evidence="1">FP105234-sp</strain>
    </source>
</reference>
<sequence>MADSPTLSAHSGPSYVTKEQAAALQTFKKTLQAAKLYTPATGDAPASHDDTTLLRFLRARKLDPVKAQAQFSATEEWRRKNDVVNLYATFPTDEFEHAKQFYPRWTGRRDKQGVPVYVYRLASLTGDMAKELNNTPIERRYQRIVALWEFMSNFTLPLCSALPHAGALGGPISSVTSIIDLGSVSLGTMWGLRHHLQQASELATAHYPETLNTIAVVNAPAFFGTVWGWIKAWFDPHTRDKVHVLGSSPRAELLKLIDAENLPRGYGGELEFEYLDEPVLDEEAKRLVGDERVPRGPVVFRGGAVSRPPAP</sequence>
<accession>A0ACB8S3H0</accession>
<comment type="caution">
    <text evidence="1">The sequence shown here is derived from an EMBL/GenBank/DDBJ whole genome shotgun (WGS) entry which is preliminary data.</text>
</comment>
<reference evidence="1" key="2">
    <citation type="journal article" date="2022" name="New Phytol.">
        <title>Evolutionary transition to the ectomycorrhizal habit in the genomes of a hyperdiverse lineage of mushroom-forming fungi.</title>
        <authorList>
            <person name="Looney B."/>
            <person name="Miyauchi S."/>
            <person name="Morin E."/>
            <person name="Drula E."/>
            <person name="Courty P.E."/>
            <person name="Kohler A."/>
            <person name="Kuo A."/>
            <person name="LaButti K."/>
            <person name="Pangilinan J."/>
            <person name="Lipzen A."/>
            <person name="Riley R."/>
            <person name="Andreopoulos W."/>
            <person name="He G."/>
            <person name="Johnson J."/>
            <person name="Nolan M."/>
            <person name="Tritt A."/>
            <person name="Barry K.W."/>
            <person name="Grigoriev I.V."/>
            <person name="Nagy L.G."/>
            <person name="Hibbett D."/>
            <person name="Henrissat B."/>
            <person name="Matheny P.B."/>
            <person name="Labbe J."/>
            <person name="Martin F.M."/>
        </authorList>
    </citation>
    <scope>NUCLEOTIDE SEQUENCE</scope>
    <source>
        <strain evidence="1">FP105234-sp</strain>
    </source>
</reference>
<gene>
    <name evidence="1" type="ORF">FA95DRAFT_1485958</name>
</gene>
<evidence type="ECO:0000313" key="2">
    <source>
        <dbReference type="Proteomes" id="UP000814033"/>
    </source>
</evidence>